<feature type="region of interest" description="Disordered" evidence="1">
    <location>
        <begin position="3150"/>
        <end position="3204"/>
    </location>
</feature>
<feature type="region of interest" description="Disordered" evidence="1">
    <location>
        <begin position="2483"/>
        <end position="2550"/>
    </location>
</feature>
<evidence type="ECO:0000313" key="3">
    <source>
        <dbReference type="Proteomes" id="UP001164746"/>
    </source>
</evidence>
<feature type="region of interest" description="Disordered" evidence="1">
    <location>
        <begin position="3106"/>
        <end position="3138"/>
    </location>
</feature>
<feature type="region of interest" description="Disordered" evidence="1">
    <location>
        <begin position="887"/>
        <end position="913"/>
    </location>
</feature>
<feature type="region of interest" description="Disordered" evidence="1">
    <location>
        <begin position="1042"/>
        <end position="1092"/>
    </location>
</feature>
<feature type="region of interest" description="Disordered" evidence="1">
    <location>
        <begin position="2568"/>
        <end position="2688"/>
    </location>
</feature>
<dbReference type="SUPFAM" id="SSF50978">
    <property type="entry name" value="WD40 repeat-like"/>
    <property type="match status" value="1"/>
</dbReference>
<feature type="compositionally biased region" description="Polar residues" evidence="1">
    <location>
        <begin position="2166"/>
        <end position="2181"/>
    </location>
</feature>
<feature type="compositionally biased region" description="Acidic residues" evidence="1">
    <location>
        <begin position="2618"/>
        <end position="2627"/>
    </location>
</feature>
<keyword evidence="3" id="KW-1185">Reference proteome</keyword>
<feature type="compositionally biased region" description="Basic and acidic residues" evidence="1">
    <location>
        <begin position="2014"/>
        <end position="2027"/>
    </location>
</feature>
<feature type="compositionally biased region" description="Polar residues" evidence="1">
    <location>
        <begin position="2192"/>
        <end position="2206"/>
    </location>
</feature>
<feature type="region of interest" description="Disordered" evidence="1">
    <location>
        <begin position="2011"/>
        <end position="2086"/>
    </location>
</feature>
<feature type="compositionally biased region" description="Polar residues" evidence="1">
    <location>
        <begin position="2043"/>
        <end position="2055"/>
    </location>
</feature>
<dbReference type="EMBL" id="CP111024">
    <property type="protein sequence ID" value="WAR23204.1"/>
    <property type="molecule type" value="Genomic_DNA"/>
</dbReference>
<sequence length="3616" mass="406060">MRLDLEVLASTAIKRKRVSVLYVPSGKTKRRLPKVSPLAEQAICFASTRNGRYLVGLLSNGELFIWHKDKDVVKFIPGLEKMDNNLATEKCHIDASDDCSHVLVAVGHQSFYIWAMERGETIHREQVPALKGSWHRVTVPAGMELPTDQNRECSMASVFYESLSLGYCCQCSLVFNEEAMLCVATLVLKFPDHTLSFSHSLPIFSAEWSLLEYPFPQMHPDFEPVPTPGAYVSTYSGSGQVLAVAANQRSPAKTTMLQYWVCDLAWTSDNLFLACMLRNGSVCLIPRLGDPIAIETRGCSVDMGPALFLPLHPAIMVSGNAQSLEPSAAEQDPLQQTFSVATHPSLPIVLFSDGFLVTVAQLPVEVTAVTMMRGLVLESAKHLKKLSQQEDLDMTVADAYRLSKGQRGSKQNLAQGNSRGKRRNQYEFEMAEISLNATHDSDVSILDTTNKMGFDQFGAIGNMESGKIVFGEPEMIAIDPNATFTGLEASESLLKYLEESMSALTQVWKLGASYSDIWSAEVDNIVKQAVHNFYKIFSVVLDCPAVDAIMPILTPRQSSAIQNPRVYNIIVAYRNILQLLRFDTFNQHLIPAALRLIHKTIQLMLTSKELENTDPRLKTLFGCFSLLKHAETSLNRIYVWVPSDSQNGTPVSGSPRRFEPAVMMKGNQQSPGSSTDVHGGRLQNKGQFPGKRLAATWKLLYKHVMEHQAHISRAGDCSGDLVHVDKLLASIQHVLHDGEGEVTPRSAATKLSAVWLRHAFPFELLSNSDSFMYSDSDLDTSHDPKTSSPSPNFTSDKETTSSLLKSGSADSSGGFSSLVKRRASPDNAGSVKQENKTHYRSLGRSYSNTEIHGTSEFSGFDIKSSTLKIGQSPVSILKNGKEMSVAVHSASTSSQEVNDGQNKGDYSPSSVDQNSTLKITGLSSFLRSDSTSSNQSSSRSPKSGVGSKFKLFNKIKSAVSKQQTDSSLENGSKSSFMLQVGSYSSSPKGSNSSNSFMNAIKSQLKIRSYSSSPKESSSNSSTPVIMVDITQNETMQSIDIRESEGSDQHPQFDEHDKSKESFDPRSEGFEVHGSVEWDKTQSESSKSPSKRKCKAKVKECEKLSVDGEHDLALEAWKEQLKMYGGKKDNPKTARMLHSVLYTFLLRDELAQAVDFIDGMILQASVDMAMSSRELPTYEDGSRPPLMTLVTHRSQDSEEEELVPCIKNKSIRQTVQTMARFMAAYFSNQTMYIYPPHSAQPLSSVHLSSVPTKSRIIPKYHEEITQVITRENLSSLWTTERTVEYLLLSGLICETAWFAHKMGDWKTGYLLSVSHTSHREIAPQLYRKPKKPLKLSDNLWPHSILQEKLEILIKSNRADSAPTAFGKHHSRYFIPINQETNIPQLTRTLGDILTAGIVSDVELAPWLLTSLLEKLKSVVSNLSPLVPEGFYLPAPPLFCPQPGEVEMTGEQPDVQYEHEIRMEMSSIIQLILVALNSANLALPTGRWYIQDLFKMQEKAAQFKATTEGPCLELPEILQQYKIFRSELVDLRDLPSVHFVMCAFRDFCTLLWLLHVRDELSVHLRKRGSHLNDEKQGGEECFKILKWAVHLLSFSHYIADDGCIRKVILSLILELPATEDTADILAEHFYAPETFDPEVQEKLERLVSTWQSVEIVPEDDGKSARLDENVELRQSVDSDDVDDDGSVRKSVTFFQASPRAKTLSVYFHKQCDVVRKVMKKKRKIYGQYDEFVFDNELENDNTENGGARLKDDICIGSRSFETKQSYLEFLDRFYAICFTKVVENESESGRTKIHPILMPFAKVIREYEFETFLTKNEESYQKKPSSVVMASPRAKFFRSQSESQVSDTKDSPATPQRKSLFRSNSSSTVDSPKAGMSRFVSEGSLFGRNRPQVSPSRVKPNMTGMASRFFQSEDVLYRDAADREDIHWIMDVNFGQRYLALQHLLDYLHHWAGKQHLLGLHGKSDKEIGLKPTMRIEVPTQLVVLGLWLLENKYSPGKGKKDEEKEEQIYAEIEDQVDKTPRTPRDNTKQKPLTTVEELTEHDSFTQVSNIPRSRSHSPGDQRLRAHSPRAERSQRSMSAGFDVSKDRGAHDRTLDYVRSITSTQEETEQMKTAYKKVLDDGDDSSSLEVSSLEEEGYGQNLKQSNSPSRRSRAGTKSLGGSRGVESSPESKNNSAFNNTLQFEGSPDRASGKPPQTSTPLTGNSPSRRQGRKQDGLQSADVSHISLPPTGFTAQPRPEHYRSGLLGGDLAQTAPPITGVQHGADNPVNMAGMDLAQQLQAIVRGELRRMMEVQHQSMMAMMGALDGDQPPAAMQPAVLTNQRAARSLSPQRGDNQENEIERRATKGNRSMRGVLGELHNLQQTEEKQQKKKRPKSPHGKENVDSPLRVSELRSGENVEVYRVTQNEQGPNFYPNFLRIPAERDKESVRFPQIPRQAWTSQNIFPPPSQGPVEMPLLQVDRTVPAHKFPVSQRSQSLPRYLPDAGFFQAPPSQGPVGSLQGQAPYRPPQRPADSPDSGIGIPLLKLQNQEERKGRAPRFGELLPPDQSEKATDDYKRLFGEKLLHLDLERAQKEDRVSSPRKAQTPRATPRKSPRKTPRSMSEHVSSKSSKKSKKKLDREDEEKDEDTDQQISDQLSDKQPISERLSSRHSARHPIGEEESGEGEESLDEDATEAESVTEEEGPLHDGYAMKKGEFEAYLALENALMKTKDTSARIQLKTAIRLQRQRMMENWKRPKVDFSTNTAEQLDMGTDAEDIAPEPGYFRYSEKATSITKDTGVDPIHEAVIEYNQSRQPNVLPPDIYMGLRFNEHGQQPGSDITGQQQDSRGRNYLNVVDLDASAILHDLRERPEPGEPQLDVSMSPQQMRLRNRMADESVTRVSFEPPAVERPTRADELTVRMVTLAVMPRDSMPDSKYAIMQRLRDMNSQLAAIDQMSNNIEREFKSTRLAIHTLEEVTHAMEAAPKHASVDFEDQFPERLVESRAESRSDTGTLTPQRSTELAKLSGLSGISDIIGDMVAQGEINLDDVGLSRREADRLVQRGIIRQEQAEDARMSLDSIKKMADTAGREGSRNKEELRQWTAQKRHKLTEEYRRHVEELREREIRPFRPAHDTTFDQSMTLNDHKAREDSRKVSRQANMSRRMDEAQHLLGDILTEKPNLPPDIPTREVSPKRRPNKDRSPISVRDRTPVRKPASVKRDVTPTRAKKGILKTRDVSPPFMPDFSQAMEGYDSYELDLEYDQQVPDQAPWQPEPREIIAPPPRAEERPIKGQGKVPSVMKVPGVVPKLKLGLEDVDEEEPLRLQQTGDTSDMDVSISQDASREAPKHAPTRIEQPPSPTPSPQKTYKVKPFTEIVRLQRPERTRKQPDKLAMEYVARQRTASRMDSSRSSVRTELTQRDREMIHGSKRLPQKKPTETGPRRVKTYAERLQEMKSGEKYSTPVAPKSQYGSSIASTSARPTSRPVRPKHKPMTYVEQLQKLNEGHHKPRGPPSKRMHKQTGARQRPYKDPYTPVGPEDFDQLEAASVVSGWSMSDDVRHILYNDVDSSIAVGQSASYAPSEQISDYYDVVMDNDRMEDDYTASVDIDDLVQIADQGSVSSGSMMSFIDWDQVDDLINDVR</sequence>
<feature type="region of interest" description="Disordered" evidence="1">
    <location>
        <begin position="3477"/>
        <end position="3507"/>
    </location>
</feature>
<feature type="compositionally biased region" description="Basic and acidic residues" evidence="1">
    <location>
        <begin position="2056"/>
        <end position="2073"/>
    </location>
</feature>
<evidence type="ECO:0000313" key="2">
    <source>
        <dbReference type="EMBL" id="WAR23204.1"/>
    </source>
</evidence>
<feature type="region of interest" description="Disordered" evidence="1">
    <location>
        <begin position="664"/>
        <end position="685"/>
    </location>
</feature>
<feature type="compositionally biased region" description="Polar residues" evidence="1">
    <location>
        <begin position="666"/>
        <end position="676"/>
    </location>
</feature>
<organism evidence="2 3">
    <name type="scientific">Mya arenaria</name>
    <name type="common">Soft-shell clam</name>
    <dbReference type="NCBI Taxonomy" id="6604"/>
    <lineage>
        <taxon>Eukaryota</taxon>
        <taxon>Metazoa</taxon>
        <taxon>Spiralia</taxon>
        <taxon>Lophotrochozoa</taxon>
        <taxon>Mollusca</taxon>
        <taxon>Bivalvia</taxon>
        <taxon>Autobranchia</taxon>
        <taxon>Heteroconchia</taxon>
        <taxon>Euheterodonta</taxon>
        <taxon>Imparidentia</taxon>
        <taxon>Neoheterodontei</taxon>
        <taxon>Myida</taxon>
        <taxon>Myoidea</taxon>
        <taxon>Myidae</taxon>
        <taxon>Mya</taxon>
    </lineage>
</organism>
<feature type="compositionally biased region" description="Polar residues" evidence="1">
    <location>
        <begin position="3444"/>
        <end position="3456"/>
    </location>
</feature>
<accession>A0ABY7FPE9</accession>
<name>A0ABY7FPE9_MYAAR</name>
<feature type="compositionally biased region" description="Acidic residues" evidence="1">
    <location>
        <begin position="2119"/>
        <end position="2135"/>
    </location>
</feature>
<feature type="compositionally biased region" description="Polar residues" evidence="1">
    <location>
        <begin position="1836"/>
        <end position="1868"/>
    </location>
</feature>
<gene>
    <name evidence="2" type="ORF">MAR_036873</name>
</gene>
<feature type="compositionally biased region" description="Acidic residues" evidence="1">
    <location>
        <begin position="2656"/>
        <end position="2680"/>
    </location>
</feature>
<feature type="compositionally biased region" description="Polar residues" evidence="1">
    <location>
        <begin position="889"/>
        <end position="901"/>
    </location>
</feature>
<reference evidence="2" key="1">
    <citation type="submission" date="2022-11" db="EMBL/GenBank/DDBJ databases">
        <title>Centuries of genome instability and evolution in soft-shell clam transmissible cancer (bioRxiv).</title>
        <authorList>
            <person name="Hart S.F.M."/>
            <person name="Yonemitsu M.A."/>
            <person name="Giersch R.M."/>
            <person name="Beal B.F."/>
            <person name="Arriagada G."/>
            <person name="Davis B.W."/>
            <person name="Ostrander E.A."/>
            <person name="Goff S.P."/>
            <person name="Metzger M.J."/>
        </authorList>
    </citation>
    <scope>NUCLEOTIDE SEQUENCE</scope>
    <source>
        <strain evidence="2">MELC-2E11</strain>
        <tissue evidence="2">Siphon/mantle</tissue>
    </source>
</reference>
<feature type="region of interest" description="Disordered" evidence="1">
    <location>
        <begin position="926"/>
        <end position="945"/>
    </location>
</feature>
<evidence type="ECO:0000256" key="1">
    <source>
        <dbReference type="SAM" id="MobiDB-lite"/>
    </source>
</evidence>
<dbReference type="InterPro" id="IPR036322">
    <property type="entry name" value="WD40_repeat_dom_sf"/>
</dbReference>
<feature type="compositionally biased region" description="Basic and acidic residues" evidence="1">
    <location>
        <begin position="3353"/>
        <end position="3368"/>
    </location>
</feature>
<feature type="compositionally biased region" description="Basic and acidic residues" evidence="1">
    <location>
        <begin position="3163"/>
        <end position="3187"/>
    </location>
</feature>
<proteinExistence type="predicted"/>
<feature type="region of interest" description="Disordered" evidence="1">
    <location>
        <begin position="2320"/>
        <end position="2387"/>
    </location>
</feature>
<feature type="region of interest" description="Disordered" evidence="1">
    <location>
        <begin position="776"/>
        <end position="845"/>
    </location>
</feature>
<feature type="region of interest" description="Disordered" evidence="1">
    <location>
        <begin position="3243"/>
        <end position="3275"/>
    </location>
</feature>
<feature type="compositionally biased region" description="Basic and acidic residues" evidence="1">
    <location>
        <begin position="3120"/>
        <end position="3130"/>
    </location>
</feature>
<feature type="compositionally biased region" description="Polar residues" evidence="1">
    <location>
        <begin position="2320"/>
        <end position="2331"/>
    </location>
</feature>
<protein>
    <submittedName>
        <fullName evidence="2">CPLN1-like protein</fullName>
    </submittedName>
</protein>
<feature type="compositionally biased region" description="Basic and acidic residues" evidence="1">
    <location>
        <begin position="3410"/>
        <end position="3433"/>
    </location>
</feature>
<feature type="region of interest" description="Disordered" evidence="1">
    <location>
        <begin position="1836"/>
        <end position="1873"/>
    </location>
</feature>
<dbReference type="PANTHER" id="PTHR14492">
    <property type="entry name" value="JBTS17"/>
    <property type="match status" value="1"/>
</dbReference>
<dbReference type="Pfam" id="PF15392">
    <property type="entry name" value="Joubert"/>
    <property type="match status" value="1"/>
</dbReference>
<feature type="compositionally biased region" description="Polar residues" evidence="1">
    <location>
        <begin position="2628"/>
        <end position="2638"/>
    </location>
</feature>
<dbReference type="Proteomes" id="UP001164746">
    <property type="component" value="Chromosome 13"/>
</dbReference>
<feature type="compositionally biased region" description="Polar residues" evidence="1">
    <location>
        <begin position="3376"/>
        <end position="3391"/>
    </location>
</feature>
<feature type="compositionally biased region" description="Basic and acidic residues" evidence="1">
    <location>
        <begin position="3392"/>
        <end position="3401"/>
    </location>
</feature>
<feature type="compositionally biased region" description="Low complexity" evidence="1">
    <location>
        <begin position="801"/>
        <end position="817"/>
    </location>
</feature>
<feature type="compositionally biased region" description="Basic and acidic residues" evidence="1">
    <location>
        <begin position="1042"/>
        <end position="1081"/>
    </location>
</feature>
<dbReference type="PANTHER" id="PTHR14492:SF4">
    <property type="entry name" value="CILIOGENESIS AND PLANAR POLARITY EFFECTOR 1"/>
    <property type="match status" value="1"/>
</dbReference>
<feature type="region of interest" description="Disordered" evidence="1">
    <location>
        <begin position="3287"/>
        <end position="3464"/>
    </location>
</feature>
<feature type="region of interest" description="Disordered" evidence="1">
    <location>
        <begin position="2117"/>
        <end position="2235"/>
    </location>
</feature>
<feature type="compositionally biased region" description="Basic residues" evidence="1">
    <location>
        <begin position="2587"/>
        <end position="2596"/>
    </location>
</feature>
<feature type="compositionally biased region" description="Basic residues" evidence="1">
    <location>
        <begin position="3482"/>
        <end position="3496"/>
    </location>
</feature>
<dbReference type="InterPro" id="IPR028236">
    <property type="entry name" value="CPLANE1"/>
</dbReference>